<sequence>MGGIYKPVGAAKQSGVQQNFFKVGTGYLFISVQAAHV</sequence>
<dbReference type="Proteomes" id="UP000289775">
    <property type="component" value="Unassembled WGS sequence"/>
</dbReference>
<reference evidence="1 2" key="1">
    <citation type="submission" date="2014-12" db="EMBL/GenBank/DDBJ databases">
        <title>Genome sequence of Flavobacterium beibuense RSKm HC5.</title>
        <authorList>
            <person name="Kim J.F."/>
            <person name="Song J.Y."/>
            <person name="Kwak M.-J."/>
            <person name="Lee S.-W."/>
        </authorList>
    </citation>
    <scope>NUCLEOTIDE SEQUENCE [LARGE SCALE GENOMIC DNA]</scope>
    <source>
        <strain evidence="1 2">RSKm HC5</strain>
    </source>
</reference>
<comment type="caution">
    <text evidence="1">The sequence shown here is derived from an EMBL/GenBank/DDBJ whole genome shotgun (WGS) entry which is preliminary data.</text>
</comment>
<proteinExistence type="predicted"/>
<protein>
    <submittedName>
        <fullName evidence="1">Uncharacterized protein</fullName>
    </submittedName>
</protein>
<evidence type="ECO:0000313" key="1">
    <source>
        <dbReference type="EMBL" id="RYJ42053.1"/>
    </source>
</evidence>
<keyword evidence="2" id="KW-1185">Reference proteome</keyword>
<dbReference type="EMBL" id="JUIW01000008">
    <property type="protein sequence ID" value="RYJ42053.1"/>
    <property type="molecule type" value="Genomic_DNA"/>
</dbReference>
<accession>A0A444W8E0</accession>
<gene>
    <name evidence="1" type="ORF">NU09_2457</name>
</gene>
<organism evidence="1 2">
    <name type="scientific">Flavobacterium beibuense</name>
    <dbReference type="NCBI Taxonomy" id="657326"/>
    <lineage>
        <taxon>Bacteria</taxon>
        <taxon>Pseudomonadati</taxon>
        <taxon>Bacteroidota</taxon>
        <taxon>Flavobacteriia</taxon>
        <taxon>Flavobacteriales</taxon>
        <taxon>Flavobacteriaceae</taxon>
        <taxon>Flavobacterium</taxon>
    </lineage>
</organism>
<evidence type="ECO:0000313" key="2">
    <source>
        <dbReference type="Proteomes" id="UP000289775"/>
    </source>
</evidence>
<dbReference type="AlphaFoldDB" id="A0A444W8E0"/>
<name>A0A444W8E0_9FLAO</name>